<dbReference type="EMBL" id="JABJXA010000236">
    <property type="protein sequence ID" value="MBB1261971.1"/>
    <property type="molecule type" value="Genomic_DNA"/>
</dbReference>
<feature type="non-terminal residue" evidence="2">
    <location>
        <position position="339"/>
    </location>
</feature>
<organism evidence="2 3">
    <name type="scientific">Streptomyces alkaliterrae</name>
    <dbReference type="NCBI Taxonomy" id="2213162"/>
    <lineage>
        <taxon>Bacteria</taxon>
        <taxon>Bacillati</taxon>
        <taxon>Actinomycetota</taxon>
        <taxon>Actinomycetes</taxon>
        <taxon>Kitasatosporales</taxon>
        <taxon>Streptomycetaceae</taxon>
        <taxon>Streptomyces</taxon>
    </lineage>
</organism>
<comment type="caution">
    <text evidence="2">The sequence shown here is derived from an EMBL/GenBank/DDBJ whole genome shotgun (WGS) entry which is preliminary data.</text>
</comment>
<reference evidence="3" key="1">
    <citation type="submission" date="2020-05" db="EMBL/GenBank/DDBJ databases">
        <title>Classification of alakaliphilic streptomycetes isolated from an alkaline soil next to Lonar Crater, India and a proposal for the recognition of Streptomyces alkaliterrae sp. nov.</title>
        <authorList>
            <person name="Golinska P."/>
        </authorList>
    </citation>
    <scope>NUCLEOTIDE SEQUENCE [LARGE SCALE GENOMIC DNA]</scope>
    <source>
        <strain evidence="3">OF8</strain>
    </source>
</reference>
<dbReference type="Proteomes" id="UP000517765">
    <property type="component" value="Unassembled WGS sequence"/>
</dbReference>
<dbReference type="InterPro" id="IPR027417">
    <property type="entry name" value="P-loop_NTPase"/>
</dbReference>
<dbReference type="AlphaFoldDB" id="A0A7W3ZVF3"/>
<evidence type="ECO:0008006" key="4">
    <source>
        <dbReference type="Google" id="ProtNLM"/>
    </source>
</evidence>
<dbReference type="Gene3D" id="3.40.50.300">
    <property type="entry name" value="P-loop containing nucleotide triphosphate hydrolases"/>
    <property type="match status" value="1"/>
</dbReference>
<evidence type="ECO:0000313" key="2">
    <source>
        <dbReference type="EMBL" id="MBB1261971.1"/>
    </source>
</evidence>
<name>A0A7W3ZVF3_9ACTN</name>
<evidence type="ECO:0000256" key="1">
    <source>
        <dbReference type="SAM" id="Phobius"/>
    </source>
</evidence>
<keyword evidence="1" id="KW-1133">Transmembrane helix</keyword>
<protein>
    <recommendedName>
        <fullName evidence="4">FtsK domain-containing protein</fullName>
    </recommendedName>
</protein>
<feature type="transmembrane region" description="Helical" evidence="1">
    <location>
        <begin position="61"/>
        <end position="91"/>
    </location>
</feature>
<gene>
    <name evidence="2" type="ORF">H3147_24630</name>
</gene>
<proteinExistence type="predicted"/>
<accession>A0A7W3ZVF3</accession>
<keyword evidence="1" id="KW-0472">Membrane</keyword>
<keyword evidence="1" id="KW-0812">Transmembrane</keyword>
<sequence length="339" mass="36307">MPWPVRVRESGGGRLATSVVEGALDALHPLIVVGRGLRRLAGLVRRWWEGAPQDRRGPAAFLAVAVALLVWMVPYGPWLAAAAVMAVAAVLGRTGAAVEEDEEPSGPSEEEAARLQALYDALAPCFCAEDDPHPEPLYAPDGSWERAFVSHGFGEDGRLESLELRYPPYFADGDPSARRRVQQVLGAKAGRYREYHFAWDQEANRLRLSVLGALPTGVCAQRFVAAPGEVVLGFTDPESVQRTLPVGAGEEFRDVPPVVWRTGPRSTEPHLLALGQPGSGTTTLLRSVALQALERGEVLVLDGSGAGEFAFLAGRAGVLAVETTPSGARAALEWLVHET</sequence>
<dbReference type="SUPFAM" id="SSF52540">
    <property type="entry name" value="P-loop containing nucleoside triphosphate hydrolases"/>
    <property type="match status" value="1"/>
</dbReference>
<evidence type="ECO:0000313" key="3">
    <source>
        <dbReference type="Proteomes" id="UP000517765"/>
    </source>
</evidence>